<dbReference type="Pfam" id="PF11695">
    <property type="entry name" value="DUF3291"/>
    <property type="match status" value="1"/>
</dbReference>
<dbReference type="InterPro" id="IPR011008">
    <property type="entry name" value="Dimeric_a/b-barrel"/>
</dbReference>
<dbReference type="RefSeq" id="WP_251836352.1">
    <property type="nucleotide sequence ID" value="NZ_JACSQG010000004.1"/>
</dbReference>
<evidence type="ECO:0000259" key="1">
    <source>
        <dbReference type="Pfam" id="PF11695"/>
    </source>
</evidence>
<dbReference type="Proteomes" id="UP000611945">
    <property type="component" value="Unassembled WGS sequence"/>
</dbReference>
<protein>
    <submittedName>
        <fullName evidence="2">DUF3291 domain-containing protein</fullName>
    </submittedName>
</protein>
<dbReference type="InterPro" id="IPR021708">
    <property type="entry name" value="DUF3291"/>
</dbReference>
<dbReference type="EMBL" id="JACSQG010000004">
    <property type="protein sequence ID" value="MBD7977578.1"/>
    <property type="molecule type" value="Genomic_DNA"/>
</dbReference>
<feature type="domain" description="DUF3291" evidence="1">
    <location>
        <begin position="6"/>
        <end position="142"/>
    </location>
</feature>
<sequence length="157" mass="17651">MSSHHIAQLNIAKLLAPIDSPPLSEFVDNLDRINALADEAPGFVWRLQTEEGDATGIDFFGADYIVNLSVWRSIEALNTYVYHSAHVEILRRKKEWFQKMHEAHMVLWWVPAGHIPSIEEAAQKLSLLRANGPALEAFTYKKSFSAPGQILEVALNS</sequence>
<evidence type="ECO:0000313" key="3">
    <source>
        <dbReference type="Proteomes" id="UP000611945"/>
    </source>
</evidence>
<comment type="caution">
    <text evidence="2">The sequence shown here is derived from an EMBL/GenBank/DDBJ whole genome shotgun (WGS) entry which is preliminary data.</text>
</comment>
<reference evidence="2 3" key="1">
    <citation type="submission" date="2020-08" db="EMBL/GenBank/DDBJ databases">
        <title>A Genomic Blueprint of the Chicken Gut Microbiome.</title>
        <authorList>
            <person name="Gilroy R."/>
            <person name="Ravi A."/>
            <person name="Getino M."/>
            <person name="Pursley I."/>
            <person name="Horton D.L."/>
            <person name="Alikhan N.-F."/>
            <person name="Baker D."/>
            <person name="Gharbi K."/>
            <person name="Hall N."/>
            <person name="Watson M."/>
            <person name="Adriaenssens E.M."/>
            <person name="Foster-Nyarko E."/>
            <person name="Jarju S."/>
            <person name="Secka A."/>
            <person name="Antonio M."/>
            <person name="Oren A."/>
            <person name="Chaudhuri R."/>
            <person name="La Ragione R.M."/>
            <person name="Hildebrand F."/>
            <person name="Pallen M.J."/>
        </authorList>
    </citation>
    <scope>NUCLEOTIDE SEQUENCE [LARGE SCALE GENOMIC DNA]</scope>
    <source>
        <strain evidence="2 3">Sa2CUA2</strain>
    </source>
</reference>
<dbReference type="SUPFAM" id="SSF54909">
    <property type="entry name" value="Dimeric alpha+beta barrel"/>
    <property type="match status" value="1"/>
</dbReference>
<gene>
    <name evidence="2" type="ORF">H9642_10295</name>
</gene>
<evidence type="ECO:0000313" key="2">
    <source>
        <dbReference type="EMBL" id="MBD7977578.1"/>
    </source>
</evidence>
<proteinExistence type="predicted"/>
<organism evidence="2 3">
    <name type="scientific">Serpens gallinarum</name>
    <dbReference type="NCBI Taxonomy" id="2763075"/>
    <lineage>
        <taxon>Bacteria</taxon>
        <taxon>Pseudomonadati</taxon>
        <taxon>Pseudomonadota</taxon>
        <taxon>Gammaproteobacteria</taxon>
        <taxon>Pseudomonadales</taxon>
        <taxon>Pseudomonadaceae</taxon>
        <taxon>Pseudomonas</taxon>
    </lineage>
</organism>
<name>A0ABR8TQ42_9PSED</name>
<keyword evidence="3" id="KW-1185">Reference proteome</keyword>
<accession>A0ABR8TQ42</accession>